<feature type="transmembrane region" description="Helical" evidence="1">
    <location>
        <begin position="69"/>
        <end position="94"/>
    </location>
</feature>
<dbReference type="Proteomes" id="UP000219565">
    <property type="component" value="Unassembled WGS sequence"/>
</dbReference>
<dbReference type="EMBL" id="OBEG01000001">
    <property type="protein sequence ID" value="SNY78954.1"/>
    <property type="molecule type" value="Genomic_DNA"/>
</dbReference>
<keyword evidence="1" id="KW-1133">Transmembrane helix</keyword>
<reference evidence="3" key="1">
    <citation type="submission" date="2017-09" db="EMBL/GenBank/DDBJ databases">
        <authorList>
            <person name="Varghese N."/>
            <person name="Submissions S."/>
        </authorList>
    </citation>
    <scope>NUCLEOTIDE SEQUENCE [LARGE SCALE GENOMIC DNA]</scope>
    <source>
        <strain evidence="3">DSM 45537</strain>
    </source>
</reference>
<organism evidence="2 3">
    <name type="scientific">Nocardia amikacinitolerans</name>
    <dbReference type="NCBI Taxonomy" id="756689"/>
    <lineage>
        <taxon>Bacteria</taxon>
        <taxon>Bacillati</taxon>
        <taxon>Actinomycetota</taxon>
        <taxon>Actinomycetes</taxon>
        <taxon>Mycobacteriales</taxon>
        <taxon>Nocardiaceae</taxon>
        <taxon>Nocardia</taxon>
    </lineage>
</organism>
<gene>
    <name evidence="2" type="ORF">SAMN04244553_1453</name>
</gene>
<sequence>MTDKWKRSTGSTVRATTLLGFLCGLVAVAVFAFWWQVGPNSVSCYYASYEPGDDSRYGEMAAKMWPTRWLWIGLLAAPTVAGGLLGFLGTRLGLRLERRAR</sequence>
<keyword evidence="1" id="KW-0472">Membrane</keyword>
<keyword evidence="3" id="KW-1185">Reference proteome</keyword>
<evidence type="ECO:0000313" key="3">
    <source>
        <dbReference type="Proteomes" id="UP000219565"/>
    </source>
</evidence>
<feature type="transmembrane region" description="Helical" evidence="1">
    <location>
        <begin position="12"/>
        <end position="35"/>
    </location>
</feature>
<evidence type="ECO:0000256" key="1">
    <source>
        <dbReference type="SAM" id="Phobius"/>
    </source>
</evidence>
<proteinExistence type="predicted"/>
<dbReference type="RefSeq" id="WP_097244149.1">
    <property type="nucleotide sequence ID" value="NZ_JAMTCV010000006.1"/>
</dbReference>
<accession>A0A285L217</accession>
<dbReference type="OrthoDB" id="4571767at2"/>
<evidence type="ECO:0000313" key="2">
    <source>
        <dbReference type="EMBL" id="SNY78954.1"/>
    </source>
</evidence>
<keyword evidence="1" id="KW-0812">Transmembrane</keyword>
<dbReference type="AlphaFoldDB" id="A0A285L217"/>
<protein>
    <submittedName>
        <fullName evidence="2">Uncharacterized protein</fullName>
    </submittedName>
</protein>
<name>A0A285L217_9NOCA</name>